<dbReference type="SMART" id="SM00355">
    <property type="entry name" value="ZnF_C2H2"/>
    <property type="match status" value="3"/>
</dbReference>
<evidence type="ECO:0000256" key="1">
    <source>
        <dbReference type="PROSITE-ProRule" id="PRU00042"/>
    </source>
</evidence>
<proteinExistence type="predicted"/>
<gene>
    <name evidence="3" type="ORF">NQ318_006124</name>
</gene>
<evidence type="ECO:0000313" key="3">
    <source>
        <dbReference type="EMBL" id="KAJ8958182.1"/>
    </source>
</evidence>
<sequence length="129" mass="15121">MMYSKNTGSSSRTNICGKCNRTYKFRKGLVQHQKYECGKPKQFACEIEGCKYMAKVKGAFMCSVCGKTYRNKSSLYRHKKYECQKTPLFECVYCTYKAYQYINLKIHSRKRHPEKLSTAILFSKAEKTE</sequence>
<dbReference type="EMBL" id="JAPWTK010000019">
    <property type="protein sequence ID" value="KAJ8958182.1"/>
    <property type="molecule type" value="Genomic_DNA"/>
</dbReference>
<evidence type="ECO:0000313" key="4">
    <source>
        <dbReference type="Proteomes" id="UP001162162"/>
    </source>
</evidence>
<evidence type="ECO:0000259" key="2">
    <source>
        <dbReference type="PROSITE" id="PS50157"/>
    </source>
</evidence>
<dbReference type="Proteomes" id="UP001162162">
    <property type="component" value="Unassembled WGS sequence"/>
</dbReference>
<dbReference type="SUPFAM" id="SSF57667">
    <property type="entry name" value="beta-beta-alpha zinc fingers"/>
    <property type="match status" value="1"/>
</dbReference>
<dbReference type="PROSITE" id="PS50157">
    <property type="entry name" value="ZINC_FINGER_C2H2_2"/>
    <property type="match status" value="1"/>
</dbReference>
<comment type="caution">
    <text evidence="3">The sequence shown here is derived from an EMBL/GenBank/DDBJ whole genome shotgun (WGS) entry which is preliminary data.</text>
</comment>
<keyword evidence="1" id="KW-0479">Metal-binding</keyword>
<dbReference type="GO" id="GO:0008270">
    <property type="term" value="F:zinc ion binding"/>
    <property type="evidence" value="ECO:0007669"/>
    <property type="project" value="UniProtKB-KW"/>
</dbReference>
<dbReference type="InterPro" id="IPR036236">
    <property type="entry name" value="Znf_C2H2_sf"/>
</dbReference>
<protein>
    <recommendedName>
        <fullName evidence="2">C2H2-type domain-containing protein</fullName>
    </recommendedName>
</protein>
<dbReference type="AlphaFoldDB" id="A0AAV8Z222"/>
<accession>A0AAV8Z222</accession>
<keyword evidence="4" id="KW-1185">Reference proteome</keyword>
<dbReference type="InterPro" id="IPR013087">
    <property type="entry name" value="Znf_C2H2_type"/>
</dbReference>
<reference evidence="3" key="1">
    <citation type="journal article" date="2023" name="Insect Mol. Biol.">
        <title>Genome sequencing provides insights into the evolution of gene families encoding plant cell wall-degrading enzymes in longhorned beetles.</title>
        <authorList>
            <person name="Shin N.R."/>
            <person name="Okamura Y."/>
            <person name="Kirsch R."/>
            <person name="Pauchet Y."/>
        </authorList>
    </citation>
    <scope>NUCLEOTIDE SEQUENCE</scope>
    <source>
        <strain evidence="3">AMC_N1</strain>
    </source>
</reference>
<name>A0AAV8Z222_9CUCU</name>
<dbReference type="Gene3D" id="3.30.160.60">
    <property type="entry name" value="Classic Zinc Finger"/>
    <property type="match status" value="1"/>
</dbReference>
<keyword evidence="1" id="KW-0862">Zinc</keyword>
<keyword evidence="1" id="KW-0863">Zinc-finger</keyword>
<dbReference type="Pfam" id="PF00096">
    <property type="entry name" value="zf-C2H2"/>
    <property type="match status" value="1"/>
</dbReference>
<feature type="domain" description="C2H2-type" evidence="2">
    <location>
        <begin position="60"/>
        <end position="87"/>
    </location>
</feature>
<organism evidence="3 4">
    <name type="scientific">Aromia moschata</name>
    <dbReference type="NCBI Taxonomy" id="1265417"/>
    <lineage>
        <taxon>Eukaryota</taxon>
        <taxon>Metazoa</taxon>
        <taxon>Ecdysozoa</taxon>
        <taxon>Arthropoda</taxon>
        <taxon>Hexapoda</taxon>
        <taxon>Insecta</taxon>
        <taxon>Pterygota</taxon>
        <taxon>Neoptera</taxon>
        <taxon>Endopterygota</taxon>
        <taxon>Coleoptera</taxon>
        <taxon>Polyphaga</taxon>
        <taxon>Cucujiformia</taxon>
        <taxon>Chrysomeloidea</taxon>
        <taxon>Cerambycidae</taxon>
        <taxon>Cerambycinae</taxon>
        <taxon>Callichromatini</taxon>
        <taxon>Aromia</taxon>
    </lineage>
</organism>